<feature type="region of interest" description="Disordered" evidence="6">
    <location>
        <begin position="166"/>
        <end position="197"/>
    </location>
</feature>
<name>A0A6P8F145_CLUHA</name>
<sequence>MQQTKPSRCAVVGCTDPHRSIHHVPASEETKAKWMDFIFEGNVPERIGKILFVCANHFELDCFTNLGQYNAGLATRLTLHAGSVPSIRRISDEGYASTPGQCARVHHVACQTDRPKMCTVGTQHSVKTPRPHYKSTGTQKTVPCTDVGVGTSAVAFKASQPFLTSTASKRPRLEEEEDNPFDGSSSMDFGEPQDATYDPDDSVTVLTDSADVTMESSNPVHKTPTYIVYENCLLELFEVCPVCRRVTDVRTRRVGTFLSVEQKCPHCQFYRKWNSQPLLGSTPVGNIQLSAAVYATGASFFKLEKIFRAMQLRMFQYDTFRRHARMYIEPAIVHSWKTAQDGMLDQLRQRQKVILGGDLRADSPGHCAKFGSYTVMDLTNNTIIDLQLVQSNEVGGSYHMEKEGLKRSLALLEARGVTLDSIVTDRHPQIQKFLREANITHYYDVWHMEKGLSKKLVKIAQNKECEKLKKWLPSIKNHIYWTAATSTSGPERVAKWTSLLNHVQDIHSHDDPVFPQCLHPLRISRDKSKWLTAGTPAFCRLEKVLTNKRVLKDVGKLSPHYQTSSLESFHSVILRFAPKNVVFPFLGMLCRLYLAVLHFNENAGRPQATSSAGEPLFKVNLPKYKKGECTAKPVKADPTFQYVDNLLDLIFHEVFQDPAPYVNEVLKIPIPADLSAQFEKPDKREVIASYVLRFNRGQV</sequence>
<dbReference type="PANTHER" id="PTHR31751:SF44">
    <property type="entry name" value="SI:CH211-211K8.4-RELATED"/>
    <property type="match status" value="1"/>
</dbReference>
<evidence type="ECO:0000313" key="8">
    <source>
        <dbReference type="Proteomes" id="UP000515152"/>
    </source>
</evidence>
<keyword evidence="3" id="KW-0862">Zinc</keyword>
<reference evidence="9" key="1">
    <citation type="submission" date="2025-08" db="UniProtKB">
        <authorList>
            <consortium name="RefSeq"/>
        </authorList>
    </citation>
    <scope>IDENTIFICATION</scope>
</reference>
<keyword evidence="1" id="KW-0479">Metal-binding</keyword>
<protein>
    <submittedName>
        <fullName evidence="9">Uncharacterized protein LOC105908557 isoform X1</fullName>
    </submittedName>
</protein>
<dbReference type="PANTHER" id="PTHR31751">
    <property type="entry name" value="SI:CH211-108C17.2-RELATED-RELATED"/>
    <property type="match status" value="1"/>
</dbReference>
<proteinExistence type="predicted"/>
<keyword evidence="4 5" id="KW-0238">DNA-binding</keyword>
<dbReference type="GO" id="GO:0003677">
    <property type="term" value="F:DNA binding"/>
    <property type="evidence" value="ECO:0007669"/>
    <property type="project" value="UniProtKB-UniRule"/>
</dbReference>
<evidence type="ECO:0000256" key="4">
    <source>
        <dbReference type="ARBA" id="ARBA00023125"/>
    </source>
</evidence>
<evidence type="ECO:0000259" key="7">
    <source>
        <dbReference type="PROSITE" id="PS50950"/>
    </source>
</evidence>
<gene>
    <name evidence="9" type="primary">LOC105908557</name>
</gene>
<keyword evidence="2 5" id="KW-0863">Zinc-finger</keyword>
<dbReference type="AlphaFoldDB" id="A0A6P8F145"/>
<dbReference type="SMART" id="SM00980">
    <property type="entry name" value="THAP"/>
    <property type="match status" value="1"/>
</dbReference>
<dbReference type="InterPro" id="IPR006612">
    <property type="entry name" value="THAP_Znf"/>
</dbReference>
<dbReference type="Proteomes" id="UP000515152">
    <property type="component" value="Chromosome 24"/>
</dbReference>
<dbReference type="SMART" id="SM00692">
    <property type="entry name" value="DM3"/>
    <property type="match status" value="1"/>
</dbReference>
<evidence type="ECO:0000256" key="1">
    <source>
        <dbReference type="ARBA" id="ARBA00022723"/>
    </source>
</evidence>
<feature type="domain" description="THAP-type" evidence="7">
    <location>
        <begin position="5"/>
        <end position="88"/>
    </location>
</feature>
<evidence type="ECO:0000256" key="6">
    <source>
        <dbReference type="SAM" id="MobiDB-lite"/>
    </source>
</evidence>
<dbReference type="SUPFAM" id="SSF57716">
    <property type="entry name" value="Glucocorticoid receptor-like (DNA-binding domain)"/>
    <property type="match status" value="1"/>
</dbReference>
<dbReference type="OrthoDB" id="5814287at2759"/>
<dbReference type="Pfam" id="PF05485">
    <property type="entry name" value="THAP"/>
    <property type="match status" value="1"/>
</dbReference>
<dbReference type="KEGG" id="char:105908557"/>
<evidence type="ECO:0000313" key="9">
    <source>
        <dbReference type="RefSeq" id="XP_031418464.1"/>
    </source>
</evidence>
<evidence type="ECO:0000256" key="3">
    <source>
        <dbReference type="ARBA" id="ARBA00022833"/>
    </source>
</evidence>
<dbReference type="PROSITE" id="PS50950">
    <property type="entry name" value="ZF_THAP"/>
    <property type="match status" value="1"/>
</dbReference>
<accession>A0A6P8F145</accession>
<evidence type="ECO:0000256" key="2">
    <source>
        <dbReference type="ARBA" id="ARBA00022771"/>
    </source>
</evidence>
<dbReference type="GO" id="GO:0008270">
    <property type="term" value="F:zinc ion binding"/>
    <property type="evidence" value="ECO:0007669"/>
    <property type="project" value="UniProtKB-KW"/>
</dbReference>
<keyword evidence="8" id="KW-1185">Reference proteome</keyword>
<dbReference type="GeneID" id="105908557"/>
<evidence type="ECO:0000256" key="5">
    <source>
        <dbReference type="PROSITE-ProRule" id="PRU00309"/>
    </source>
</evidence>
<organism evidence="8 9">
    <name type="scientific">Clupea harengus</name>
    <name type="common">Atlantic herring</name>
    <dbReference type="NCBI Taxonomy" id="7950"/>
    <lineage>
        <taxon>Eukaryota</taxon>
        <taxon>Metazoa</taxon>
        <taxon>Chordata</taxon>
        <taxon>Craniata</taxon>
        <taxon>Vertebrata</taxon>
        <taxon>Euteleostomi</taxon>
        <taxon>Actinopterygii</taxon>
        <taxon>Neopterygii</taxon>
        <taxon>Teleostei</taxon>
        <taxon>Clupei</taxon>
        <taxon>Clupeiformes</taxon>
        <taxon>Clupeoidei</taxon>
        <taxon>Clupeidae</taxon>
        <taxon>Clupea</taxon>
    </lineage>
</organism>
<dbReference type="RefSeq" id="XP_031418464.1">
    <property type="nucleotide sequence ID" value="XM_031562604.2"/>
</dbReference>